<keyword evidence="6 7" id="KW-0472">Membrane</keyword>
<evidence type="ECO:0000256" key="1">
    <source>
        <dbReference type="ARBA" id="ARBA00004533"/>
    </source>
</evidence>
<keyword evidence="5 7" id="KW-1133">Transmembrane helix</keyword>
<feature type="domain" description="Mce/MlaD" evidence="8">
    <location>
        <begin position="299"/>
        <end position="386"/>
    </location>
</feature>
<feature type="domain" description="Mce/MlaD" evidence="8">
    <location>
        <begin position="43"/>
        <end position="131"/>
    </location>
</feature>
<dbReference type="InterPro" id="IPR003399">
    <property type="entry name" value="Mce/MlaD"/>
</dbReference>
<dbReference type="InterPro" id="IPR051800">
    <property type="entry name" value="PqiA-PqiB_transport"/>
</dbReference>
<dbReference type="PANTHER" id="PTHR30462:SF2">
    <property type="entry name" value="INTERMEMBRANE TRANSPORT PROTEIN PQIB"/>
    <property type="match status" value="1"/>
</dbReference>
<comment type="subcellular location">
    <subcellularLocation>
        <location evidence="1">Cell inner membrane</location>
    </subcellularLocation>
</comment>
<keyword evidence="2" id="KW-1003">Cell membrane</keyword>
<dbReference type="AlphaFoldDB" id="A0A1W1BGK5"/>
<organism evidence="9">
    <name type="scientific">hydrothermal vent metagenome</name>
    <dbReference type="NCBI Taxonomy" id="652676"/>
    <lineage>
        <taxon>unclassified sequences</taxon>
        <taxon>metagenomes</taxon>
        <taxon>ecological metagenomes</taxon>
    </lineage>
</organism>
<proteinExistence type="predicted"/>
<evidence type="ECO:0000256" key="4">
    <source>
        <dbReference type="ARBA" id="ARBA00022692"/>
    </source>
</evidence>
<keyword evidence="4 7" id="KW-0812">Transmembrane</keyword>
<name>A0A1W1BGK5_9ZZZZ</name>
<feature type="domain" description="Mce/MlaD" evidence="8">
    <location>
        <begin position="157"/>
        <end position="222"/>
    </location>
</feature>
<accession>A0A1W1BGK5</accession>
<evidence type="ECO:0000259" key="8">
    <source>
        <dbReference type="Pfam" id="PF02470"/>
    </source>
</evidence>
<feature type="transmembrane region" description="Helical" evidence="7">
    <location>
        <begin position="20"/>
        <end position="39"/>
    </location>
</feature>
<protein>
    <submittedName>
        <fullName evidence="9">Paraquat-inducible protein B</fullName>
    </submittedName>
</protein>
<keyword evidence="3" id="KW-0997">Cell inner membrane</keyword>
<sequence length="546" mass="60979">MSQEIPEIEESTKFNFITSIWIVPFIALLIAGWLAYQYYSELGPQIRITFPKNEGLQAGQSHIKYRDVPVGVINKIELQENGEGVVVVARMDRSVTPYLNENSKFWIVKPEVGVSGISGLDTLISGTYINMFAQKNGNYKENFAGLDHAYRNIGGGEYFVLNTPRGDSSVKVGTPIYLKNVKVGQVEYVVLALDDASVDVIVFIDKRYVPYIHTDSKFWVRSTLDAGLQNGNLDITVAPVTDLIQGAIEFSTTGKESKRTVPNSFVFELYKNKNIIEGKKVGYGGKYIKTFMLHTEGSLAKLKENAAVRYEGFEVGKVKKISLSYERSTHKMRGKVLVDIDTSVFKDKNDTQHTGEENLYQAVKEGLRAQIVPTDIITGMLYVDLVFDRNDTTGVITKEGRYASLPTVGYSSGNIMASATKILDKINRLPLEKLLASLNKVVDESAKPVANANAVLIDLKKTVANLNKMTNKRSFSAMPDEVNRMLKELTRTLQTTKKVVKGYDSNSLITKQLSQTLKIVTETSKEMQQFLEMLNRKPNSLIFGDH</sequence>
<evidence type="ECO:0000256" key="6">
    <source>
        <dbReference type="ARBA" id="ARBA00023136"/>
    </source>
</evidence>
<dbReference type="GO" id="GO:0005886">
    <property type="term" value="C:plasma membrane"/>
    <property type="evidence" value="ECO:0007669"/>
    <property type="project" value="UniProtKB-SubCell"/>
</dbReference>
<dbReference type="PANTHER" id="PTHR30462">
    <property type="entry name" value="INTERMEMBRANE TRANSPORT PROTEIN PQIB-RELATED"/>
    <property type="match status" value="1"/>
</dbReference>
<dbReference type="Pfam" id="PF02470">
    <property type="entry name" value="MlaD"/>
    <property type="match status" value="3"/>
</dbReference>
<dbReference type="EMBL" id="FPHD01000020">
    <property type="protein sequence ID" value="SFV52637.1"/>
    <property type="molecule type" value="Genomic_DNA"/>
</dbReference>
<evidence type="ECO:0000313" key="9">
    <source>
        <dbReference type="EMBL" id="SFV52637.1"/>
    </source>
</evidence>
<evidence type="ECO:0000256" key="7">
    <source>
        <dbReference type="SAM" id="Phobius"/>
    </source>
</evidence>
<reference evidence="9" key="1">
    <citation type="submission" date="2016-10" db="EMBL/GenBank/DDBJ databases">
        <authorList>
            <person name="de Groot N.N."/>
        </authorList>
    </citation>
    <scope>NUCLEOTIDE SEQUENCE</scope>
</reference>
<gene>
    <name evidence="9" type="ORF">MNB_SV-8-1354</name>
</gene>
<evidence type="ECO:0000256" key="2">
    <source>
        <dbReference type="ARBA" id="ARBA00022475"/>
    </source>
</evidence>
<evidence type="ECO:0000256" key="3">
    <source>
        <dbReference type="ARBA" id="ARBA00022519"/>
    </source>
</evidence>
<evidence type="ECO:0000256" key="5">
    <source>
        <dbReference type="ARBA" id="ARBA00022989"/>
    </source>
</evidence>